<reference evidence="1" key="1">
    <citation type="journal article" date="2023" name="Mol. Phylogenet. Evol.">
        <title>Genome-scale phylogeny and comparative genomics of the fungal order Sordariales.</title>
        <authorList>
            <person name="Hensen N."/>
            <person name="Bonometti L."/>
            <person name="Westerberg I."/>
            <person name="Brannstrom I.O."/>
            <person name="Guillou S."/>
            <person name="Cros-Aarteil S."/>
            <person name="Calhoun S."/>
            <person name="Haridas S."/>
            <person name="Kuo A."/>
            <person name="Mondo S."/>
            <person name="Pangilinan J."/>
            <person name="Riley R."/>
            <person name="LaButti K."/>
            <person name="Andreopoulos B."/>
            <person name="Lipzen A."/>
            <person name="Chen C."/>
            <person name="Yan M."/>
            <person name="Daum C."/>
            <person name="Ng V."/>
            <person name="Clum A."/>
            <person name="Steindorff A."/>
            <person name="Ohm R.A."/>
            <person name="Martin F."/>
            <person name="Silar P."/>
            <person name="Natvig D.O."/>
            <person name="Lalanne C."/>
            <person name="Gautier V."/>
            <person name="Ament-Velasquez S.L."/>
            <person name="Kruys A."/>
            <person name="Hutchinson M.I."/>
            <person name="Powell A.J."/>
            <person name="Barry K."/>
            <person name="Miller A.N."/>
            <person name="Grigoriev I.V."/>
            <person name="Debuchy R."/>
            <person name="Gladieux P."/>
            <person name="Hiltunen Thoren M."/>
            <person name="Johannesson H."/>
        </authorList>
    </citation>
    <scope>NUCLEOTIDE SEQUENCE</scope>
    <source>
        <strain evidence="1">CBS 626.80</strain>
    </source>
</reference>
<feature type="non-terminal residue" evidence="1">
    <location>
        <position position="79"/>
    </location>
</feature>
<comment type="caution">
    <text evidence="1">The sequence shown here is derived from an EMBL/GenBank/DDBJ whole genome shotgun (WGS) entry which is preliminary data.</text>
</comment>
<keyword evidence="2" id="KW-1185">Reference proteome</keyword>
<feature type="non-terminal residue" evidence="1">
    <location>
        <position position="1"/>
    </location>
</feature>
<protein>
    <submittedName>
        <fullName evidence="1">Uncharacterized protein</fullName>
    </submittedName>
</protein>
<dbReference type="AlphaFoldDB" id="A0AAN6NJB6"/>
<organism evidence="1 2">
    <name type="scientific">Pseudoneurospora amorphoporcata</name>
    <dbReference type="NCBI Taxonomy" id="241081"/>
    <lineage>
        <taxon>Eukaryota</taxon>
        <taxon>Fungi</taxon>
        <taxon>Dikarya</taxon>
        <taxon>Ascomycota</taxon>
        <taxon>Pezizomycotina</taxon>
        <taxon>Sordariomycetes</taxon>
        <taxon>Sordariomycetidae</taxon>
        <taxon>Sordariales</taxon>
        <taxon>Sordariaceae</taxon>
        <taxon>Pseudoneurospora</taxon>
    </lineage>
</organism>
<name>A0AAN6NJB6_9PEZI</name>
<gene>
    <name evidence="1" type="ORF">QBC32DRAFT_389539</name>
</gene>
<dbReference type="Proteomes" id="UP001303222">
    <property type="component" value="Unassembled WGS sequence"/>
</dbReference>
<reference evidence="1" key="2">
    <citation type="submission" date="2023-06" db="EMBL/GenBank/DDBJ databases">
        <authorList>
            <consortium name="Lawrence Berkeley National Laboratory"/>
            <person name="Mondo S.J."/>
            <person name="Hensen N."/>
            <person name="Bonometti L."/>
            <person name="Westerberg I."/>
            <person name="Brannstrom I.O."/>
            <person name="Guillou S."/>
            <person name="Cros-Aarteil S."/>
            <person name="Calhoun S."/>
            <person name="Haridas S."/>
            <person name="Kuo A."/>
            <person name="Pangilinan J."/>
            <person name="Riley R."/>
            <person name="Labutti K."/>
            <person name="Andreopoulos B."/>
            <person name="Lipzen A."/>
            <person name="Chen C."/>
            <person name="Yanf M."/>
            <person name="Daum C."/>
            <person name="Ng V."/>
            <person name="Clum A."/>
            <person name="Steindorff A."/>
            <person name="Ohm R."/>
            <person name="Martin F."/>
            <person name="Silar P."/>
            <person name="Natvig D."/>
            <person name="Lalanne C."/>
            <person name="Gautier V."/>
            <person name="Ament-Velasquez S.L."/>
            <person name="Kruys A."/>
            <person name="Hutchinson M.I."/>
            <person name="Powell A.J."/>
            <person name="Barry K."/>
            <person name="Miller A.N."/>
            <person name="Grigoriev I.V."/>
            <person name="Debuchy R."/>
            <person name="Gladieux P."/>
            <person name="Thoren M.H."/>
            <person name="Johannesson H."/>
        </authorList>
    </citation>
    <scope>NUCLEOTIDE SEQUENCE</scope>
    <source>
        <strain evidence="1">CBS 626.80</strain>
    </source>
</reference>
<evidence type="ECO:0000313" key="1">
    <source>
        <dbReference type="EMBL" id="KAK3946605.1"/>
    </source>
</evidence>
<dbReference type="EMBL" id="MU859647">
    <property type="protein sequence ID" value="KAK3946605.1"/>
    <property type="molecule type" value="Genomic_DNA"/>
</dbReference>
<evidence type="ECO:0000313" key="2">
    <source>
        <dbReference type="Proteomes" id="UP001303222"/>
    </source>
</evidence>
<sequence length="79" mass="9347">ARWAALRARKLHQYKRFGWKPTNRRRNKKARFISTIFREPEVLRTILSTNDHPLSGSTILTNRKRLTVLRKVVTTSLAF</sequence>
<accession>A0AAN6NJB6</accession>
<proteinExistence type="predicted"/>